<gene>
    <name evidence="3" type="ORF">J2S44_006828</name>
</gene>
<keyword evidence="1" id="KW-0732">Signal</keyword>
<dbReference type="Pfam" id="PF00553">
    <property type="entry name" value="CBM_2"/>
    <property type="match status" value="1"/>
</dbReference>
<accession>A0AAE4CXG6</accession>
<dbReference type="PROSITE" id="PS51173">
    <property type="entry name" value="CBM2"/>
    <property type="match status" value="1"/>
</dbReference>
<evidence type="ECO:0000313" key="4">
    <source>
        <dbReference type="Proteomes" id="UP001183629"/>
    </source>
</evidence>
<dbReference type="RefSeq" id="WP_310422517.1">
    <property type="nucleotide sequence ID" value="NZ_JAVDYC010000001.1"/>
</dbReference>
<comment type="caution">
    <text evidence="3">The sequence shown here is derived from an EMBL/GenBank/DDBJ whole genome shotgun (WGS) entry which is preliminary data.</text>
</comment>
<protein>
    <recommendedName>
        <fullName evidence="2">CBM2 domain-containing protein</fullName>
    </recommendedName>
</protein>
<dbReference type="SMART" id="SM00637">
    <property type="entry name" value="CBD_II"/>
    <property type="match status" value="1"/>
</dbReference>
<dbReference type="SUPFAM" id="SSF49384">
    <property type="entry name" value="Carbohydrate-binding domain"/>
    <property type="match status" value="1"/>
</dbReference>
<feature type="domain" description="CBM2" evidence="2">
    <location>
        <begin position="22"/>
        <end position="139"/>
    </location>
</feature>
<dbReference type="InterPro" id="IPR001919">
    <property type="entry name" value="CBD2"/>
</dbReference>
<name>A0AAE4CXG6_9ACTN</name>
<dbReference type="GO" id="GO:0005975">
    <property type="term" value="P:carbohydrate metabolic process"/>
    <property type="evidence" value="ECO:0007669"/>
    <property type="project" value="InterPro"/>
</dbReference>
<organism evidence="3 4">
    <name type="scientific">Catenuloplanes niger</name>
    <dbReference type="NCBI Taxonomy" id="587534"/>
    <lineage>
        <taxon>Bacteria</taxon>
        <taxon>Bacillati</taxon>
        <taxon>Actinomycetota</taxon>
        <taxon>Actinomycetes</taxon>
        <taxon>Micromonosporales</taxon>
        <taxon>Micromonosporaceae</taxon>
        <taxon>Catenuloplanes</taxon>
    </lineage>
</organism>
<evidence type="ECO:0000313" key="3">
    <source>
        <dbReference type="EMBL" id="MDR7326578.1"/>
    </source>
</evidence>
<dbReference type="InterPro" id="IPR012291">
    <property type="entry name" value="CBM2_carb-bd_dom_sf"/>
</dbReference>
<dbReference type="Gene3D" id="2.60.40.290">
    <property type="match status" value="1"/>
</dbReference>
<reference evidence="3 4" key="1">
    <citation type="submission" date="2023-07" db="EMBL/GenBank/DDBJ databases">
        <title>Sequencing the genomes of 1000 actinobacteria strains.</title>
        <authorList>
            <person name="Klenk H.-P."/>
        </authorList>
    </citation>
    <scope>NUCLEOTIDE SEQUENCE [LARGE SCALE GENOMIC DNA]</scope>
    <source>
        <strain evidence="3 4">DSM 44711</strain>
    </source>
</reference>
<feature type="chain" id="PRO_5041899442" description="CBM2 domain-containing protein" evidence="1">
    <location>
        <begin position="25"/>
        <end position="140"/>
    </location>
</feature>
<sequence length="140" mass="14770">MRGGIAALAAACVMALIPAVPASAAGPAVSAGEPCDISYRPTPGNEVFDVYLVIRNTSGYEINGWTLAFVLPPGQSFVRGSEYEVNISTADQAVDGWNKPWNGTVVDRGTVGLGFKVRGPNWQIEPTEFLINGKKCSVSP</sequence>
<feature type="signal peptide" evidence="1">
    <location>
        <begin position="1"/>
        <end position="24"/>
    </location>
</feature>
<dbReference type="EMBL" id="JAVDYC010000001">
    <property type="protein sequence ID" value="MDR7326578.1"/>
    <property type="molecule type" value="Genomic_DNA"/>
</dbReference>
<evidence type="ECO:0000259" key="2">
    <source>
        <dbReference type="PROSITE" id="PS51173"/>
    </source>
</evidence>
<dbReference type="Proteomes" id="UP001183629">
    <property type="component" value="Unassembled WGS sequence"/>
</dbReference>
<keyword evidence="4" id="KW-1185">Reference proteome</keyword>
<dbReference type="AlphaFoldDB" id="A0AAE4CXG6"/>
<dbReference type="GO" id="GO:0030247">
    <property type="term" value="F:polysaccharide binding"/>
    <property type="evidence" value="ECO:0007669"/>
    <property type="project" value="UniProtKB-UniRule"/>
</dbReference>
<proteinExistence type="predicted"/>
<evidence type="ECO:0000256" key="1">
    <source>
        <dbReference type="SAM" id="SignalP"/>
    </source>
</evidence>
<dbReference type="GO" id="GO:0004553">
    <property type="term" value="F:hydrolase activity, hydrolyzing O-glycosyl compounds"/>
    <property type="evidence" value="ECO:0007669"/>
    <property type="project" value="InterPro"/>
</dbReference>
<dbReference type="InterPro" id="IPR008965">
    <property type="entry name" value="CBM2/CBM3_carb-bd_dom_sf"/>
</dbReference>